<keyword evidence="4 6" id="KW-1133">Transmembrane helix</keyword>
<evidence type="ECO:0000313" key="7">
    <source>
        <dbReference type="EMBL" id="CAI8613015.1"/>
    </source>
</evidence>
<evidence type="ECO:0000256" key="6">
    <source>
        <dbReference type="SAM" id="Phobius"/>
    </source>
</evidence>
<dbReference type="PANTHER" id="PTHR12290">
    <property type="entry name" value="CORNICHON-RELATED"/>
    <property type="match status" value="1"/>
</dbReference>
<keyword evidence="3 6" id="KW-0812">Transmembrane</keyword>
<keyword evidence="5 6" id="KW-0472">Membrane</keyword>
<dbReference type="AlphaFoldDB" id="A0AAV1ARD4"/>
<accession>A0AAV1ARD4</accession>
<dbReference type="SMART" id="SM01398">
    <property type="entry name" value="Cornichon"/>
    <property type="match status" value="1"/>
</dbReference>
<dbReference type="InterPro" id="IPR003377">
    <property type="entry name" value="Cornichon"/>
</dbReference>
<organism evidence="7 8">
    <name type="scientific">Vicia faba</name>
    <name type="common">Broad bean</name>
    <name type="synonym">Faba vulgaris</name>
    <dbReference type="NCBI Taxonomy" id="3906"/>
    <lineage>
        <taxon>Eukaryota</taxon>
        <taxon>Viridiplantae</taxon>
        <taxon>Streptophyta</taxon>
        <taxon>Embryophyta</taxon>
        <taxon>Tracheophyta</taxon>
        <taxon>Spermatophyta</taxon>
        <taxon>Magnoliopsida</taxon>
        <taxon>eudicotyledons</taxon>
        <taxon>Gunneridae</taxon>
        <taxon>Pentapetalae</taxon>
        <taxon>rosids</taxon>
        <taxon>fabids</taxon>
        <taxon>Fabales</taxon>
        <taxon>Fabaceae</taxon>
        <taxon>Papilionoideae</taxon>
        <taxon>50 kb inversion clade</taxon>
        <taxon>NPAAA clade</taxon>
        <taxon>Hologalegina</taxon>
        <taxon>IRL clade</taxon>
        <taxon>Fabeae</taxon>
        <taxon>Vicia</taxon>
    </lineage>
</organism>
<gene>
    <name evidence="7" type="ORF">VFH_V061520</name>
</gene>
<dbReference type="GO" id="GO:0016020">
    <property type="term" value="C:membrane"/>
    <property type="evidence" value="ECO:0007669"/>
    <property type="project" value="UniProtKB-SubCell"/>
</dbReference>
<sequence>MAEVFYWILSFVLILTLFCLLGYQLILLVDLEFDYINPYDSTFRINQVILPEFFIQAIFCFLNLFGGHWFIFLISLPCLYYNASLYVKTQHYADVTEIYNKLNFEKKKPWYGPSRTKSINLSAYPRSLLLGDSIFLQANPSYKPIEFMDNYRGASANHLW</sequence>
<feature type="transmembrane region" description="Helical" evidence="6">
    <location>
        <begin position="7"/>
        <end position="29"/>
    </location>
</feature>
<evidence type="ECO:0000256" key="2">
    <source>
        <dbReference type="ARBA" id="ARBA00010095"/>
    </source>
</evidence>
<feature type="transmembrane region" description="Helical" evidence="6">
    <location>
        <begin position="53"/>
        <end position="81"/>
    </location>
</feature>
<name>A0AAV1ARD4_VICFA</name>
<dbReference type="Pfam" id="PF03311">
    <property type="entry name" value="Cornichon"/>
    <property type="match status" value="1"/>
</dbReference>
<reference evidence="7 8" key="1">
    <citation type="submission" date="2023-01" db="EMBL/GenBank/DDBJ databases">
        <authorList>
            <person name="Kreplak J."/>
        </authorList>
    </citation>
    <scope>NUCLEOTIDE SEQUENCE [LARGE SCALE GENOMIC DNA]</scope>
</reference>
<keyword evidence="8" id="KW-1185">Reference proteome</keyword>
<dbReference type="EMBL" id="OX451740">
    <property type="protein sequence ID" value="CAI8613015.1"/>
    <property type="molecule type" value="Genomic_DNA"/>
</dbReference>
<evidence type="ECO:0000256" key="3">
    <source>
        <dbReference type="ARBA" id="ARBA00022692"/>
    </source>
</evidence>
<proteinExistence type="inferred from homology"/>
<evidence type="ECO:0000313" key="8">
    <source>
        <dbReference type="Proteomes" id="UP001157006"/>
    </source>
</evidence>
<dbReference type="GO" id="GO:0016192">
    <property type="term" value="P:vesicle-mediated transport"/>
    <property type="evidence" value="ECO:0007669"/>
    <property type="project" value="InterPro"/>
</dbReference>
<evidence type="ECO:0000256" key="1">
    <source>
        <dbReference type="ARBA" id="ARBA00004141"/>
    </source>
</evidence>
<comment type="subcellular location">
    <subcellularLocation>
        <location evidence="1">Membrane</location>
        <topology evidence="1">Multi-pass membrane protein</topology>
    </subcellularLocation>
</comment>
<evidence type="ECO:0000256" key="5">
    <source>
        <dbReference type="ARBA" id="ARBA00023136"/>
    </source>
</evidence>
<dbReference type="Proteomes" id="UP001157006">
    <property type="component" value="Chromosome 5"/>
</dbReference>
<evidence type="ECO:0000256" key="4">
    <source>
        <dbReference type="ARBA" id="ARBA00022989"/>
    </source>
</evidence>
<protein>
    <submittedName>
        <fullName evidence="7">Uncharacterized protein</fullName>
    </submittedName>
</protein>
<comment type="similarity">
    <text evidence="2">Belongs to the cornichon family.</text>
</comment>